<dbReference type="EMBL" id="AVNC01000022">
    <property type="protein sequence ID" value="EQK40000.1"/>
    <property type="molecule type" value="Genomic_DNA"/>
</dbReference>
<dbReference type="SUPFAM" id="SSF89447">
    <property type="entry name" value="AbrB/MazE/MraZ-like"/>
    <property type="match status" value="1"/>
</dbReference>
<reference evidence="2 3" key="1">
    <citation type="submission" date="2013-06" db="EMBL/GenBank/DDBJ databases">
        <authorList>
            <person name="Walk S."/>
            <person name="Aronoff D."/>
            <person name="Young V.Y."/>
            <person name="Marsh J."/>
            <person name="Harrison L."/>
            <person name="Daugherty S.C."/>
            <person name="Shefchek K.A."/>
            <person name="Hine E.E."/>
            <person name="Tallon L.J."/>
            <person name="Sadzewicz L.K."/>
            <person name="Rasko D.A."/>
        </authorList>
    </citation>
    <scope>NUCLEOTIDE SEQUENCE [LARGE SCALE GENOMIC DNA]</scope>
    <source>
        <strain evidence="2 3">ATCC 638</strain>
    </source>
</reference>
<proteinExistence type="predicted"/>
<gene>
    <name evidence="2" type="ORF">C672_3496</name>
</gene>
<dbReference type="PATRIC" id="fig|1233171.3.peg.3364"/>
<organism evidence="2 3">
    <name type="scientific">Paraclostridium bifermentans ATCC 638 = DSM 14991</name>
    <dbReference type="NCBI Taxonomy" id="1233171"/>
    <lineage>
        <taxon>Bacteria</taxon>
        <taxon>Bacillati</taxon>
        <taxon>Bacillota</taxon>
        <taxon>Clostridia</taxon>
        <taxon>Peptostreptococcales</taxon>
        <taxon>Peptostreptococcaceae</taxon>
        <taxon>Paraclostridium</taxon>
    </lineage>
</organism>
<accession>T4VFV1</accession>
<feature type="region of interest" description="Disordered" evidence="1">
    <location>
        <begin position="1"/>
        <end position="21"/>
    </location>
</feature>
<evidence type="ECO:0000256" key="1">
    <source>
        <dbReference type="SAM" id="MobiDB-lite"/>
    </source>
</evidence>
<dbReference type="InterPro" id="IPR037914">
    <property type="entry name" value="SpoVT-AbrB_sf"/>
</dbReference>
<dbReference type="Gene3D" id="2.10.260.10">
    <property type="match status" value="1"/>
</dbReference>
<sequence>MEKVFEKDVNFNKGGGTSSGSSGRIIIPKELLVDLSITREENKVVIYREDDKIIIKKAL</sequence>
<name>T4VFV1_PARBF</name>
<evidence type="ECO:0000313" key="3">
    <source>
        <dbReference type="Proteomes" id="UP000015688"/>
    </source>
</evidence>
<dbReference type="GeneID" id="67474425"/>
<dbReference type="Proteomes" id="UP000015688">
    <property type="component" value="Unassembled WGS sequence"/>
</dbReference>
<protein>
    <submittedName>
        <fullName evidence="2">Antidote-toxin recognition MazE family protein</fullName>
    </submittedName>
</protein>
<dbReference type="AlphaFoldDB" id="T4VFV1"/>
<dbReference type="RefSeq" id="WP_021434465.1">
    <property type="nucleotide sequence ID" value="NZ_AVNC01000022.1"/>
</dbReference>
<evidence type="ECO:0000313" key="2">
    <source>
        <dbReference type="EMBL" id="EQK40000.1"/>
    </source>
</evidence>
<comment type="caution">
    <text evidence="2">The sequence shown here is derived from an EMBL/GenBank/DDBJ whole genome shotgun (WGS) entry which is preliminary data.</text>
</comment>
<feature type="compositionally biased region" description="Basic and acidic residues" evidence="1">
    <location>
        <begin position="1"/>
        <end position="10"/>
    </location>
</feature>